<keyword evidence="3" id="KW-1185">Reference proteome</keyword>
<comment type="caution">
    <text evidence="2">The sequence shown here is derived from an EMBL/GenBank/DDBJ whole genome shotgun (WGS) entry which is preliminary data.</text>
</comment>
<evidence type="ECO:0000256" key="1">
    <source>
        <dbReference type="SAM" id="MobiDB-lite"/>
    </source>
</evidence>
<evidence type="ECO:0000313" key="2">
    <source>
        <dbReference type="EMBL" id="OHV46110.1"/>
    </source>
</evidence>
<dbReference type="InterPro" id="IPR029058">
    <property type="entry name" value="AB_hydrolase_fold"/>
</dbReference>
<organism evidence="2 3">
    <name type="scientific">Parafrankia soli</name>
    <dbReference type="NCBI Taxonomy" id="2599596"/>
    <lineage>
        <taxon>Bacteria</taxon>
        <taxon>Bacillati</taxon>
        <taxon>Actinomycetota</taxon>
        <taxon>Actinomycetes</taxon>
        <taxon>Frankiales</taxon>
        <taxon>Frankiaceae</taxon>
        <taxon>Parafrankia</taxon>
    </lineage>
</organism>
<evidence type="ECO:0008006" key="4">
    <source>
        <dbReference type="Google" id="ProtNLM"/>
    </source>
</evidence>
<accession>A0A1S1RIS6</accession>
<dbReference type="AlphaFoldDB" id="A0A1S1RIS6"/>
<proteinExistence type="predicted"/>
<dbReference type="SUPFAM" id="SSF117396">
    <property type="entry name" value="TM1631-like"/>
    <property type="match status" value="1"/>
</dbReference>
<dbReference type="InterPro" id="IPR036520">
    <property type="entry name" value="UPF0759_sf"/>
</dbReference>
<dbReference type="Gene3D" id="3.40.50.1820">
    <property type="entry name" value="alpha/beta hydrolase"/>
    <property type="match status" value="1"/>
</dbReference>
<dbReference type="Proteomes" id="UP000179769">
    <property type="component" value="Unassembled WGS sequence"/>
</dbReference>
<protein>
    <recommendedName>
        <fullName evidence="4">AB hydrolase-1 domain-containing protein</fullName>
    </recommendedName>
</protein>
<dbReference type="SUPFAM" id="SSF53474">
    <property type="entry name" value="alpha/beta-Hydrolases"/>
    <property type="match status" value="1"/>
</dbReference>
<evidence type="ECO:0000313" key="3">
    <source>
        <dbReference type="Proteomes" id="UP000179769"/>
    </source>
</evidence>
<name>A0A1S1RIS6_9ACTN</name>
<dbReference type="EMBL" id="MAXA01000003">
    <property type="protein sequence ID" value="OHV46110.1"/>
    <property type="molecule type" value="Genomic_DNA"/>
</dbReference>
<dbReference type="Gene3D" id="3.20.20.410">
    <property type="entry name" value="Protein of unknown function UPF0759"/>
    <property type="match status" value="1"/>
</dbReference>
<feature type="region of interest" description="Disordered" evidence="1">
    <location>
        <begin position="1"/>
        <end position="43"/>
    </location>
</feature>
<reference evidence="3" key="1">
    <citation type="submission" date="2016-07" db="EMBL/GenBank/DDBJ databases">
        <title>Frankia sp. NRRL B-16219 Genome sequencing.</title>
        <authorList>
            <person name="Ghodhbane-Gtari F."/>
            <person name="Swanson E."/>
            <person name="Gueddou A."/>
            <person name="Louati M."/>
            <person name="Nouioui I."/>
            <person name="Hezbri K."/>
            <person name="Abebe-Akele F."/>
            <person name="Simpson S."/>
            <person name="Morris K."/>
            <person name="Thomas K."/>
            <person name="Gtari M."/>
            <person name="Tisa L.S."/>
        </authorList>
    </citation>
    <scope>NUCLEOTIDE SEQUENCE [LARGE SCALE GENOMIC DNA]</scope>
    <source>
        <strain evidence="3">NRRL B-16219</strain>
    </source>
</reference>
<feature type="compositionally biased region" description="Basic and acidic residues" evidence="1">
    <location>
        <begin position="28"/>
        <end position="38"/>
    </location>
</feature>
<sequence>MGLVTRKARTAVAPPGMRRSPAPVPGARRPERTRRTAEPTRTAAHALRETTVIASDGVSLHVDEIGPSDATLTLVFVHGFCMTADAWSSQRRNLADQGRTVRLLGAQAHIGTSGWSYAHWTGVLYPPGTPARRLTT</sequence>
<gene>
    <name evidence="2" type="ORF">BBK14_09480</name>
</gene>